<feature type="compositionally biased region" description="Basic residues" evidence="1">
    <location>
        <begin position="46"/>
        <end position="62"/>
    </location>
</feature>
<protein>
    <submittedName>
        <fullName evidence="2">Uncharacterized protein</fullName>
    </submittedName>
</protein>
<proteinExistence type="predicted"/>
<dbReference type="Proteomes" id="UP000265040">
    <property type="component" value="Chromosome 16"/>
</dbReference>
<dbReference type="InParanoid" id="A0A7N6FLI3"/>
<name>A0A7N6FLI3_ANATE</name>
<organism evidence="2 3">
    <name type="scientific">Anabas testudineus</name>
    <name type="common">Climbing perch</name>
    <name type="synonym">Anthias testudineus</name>
    <dbReference type="NCBI Taxonomy" id="64144"/>
    <lineage>
        <taxon>Eukaryota</taxon>
        <taxon>Metazoa</taxon>
        <taxon>Chordata</taxon>
        <taxon>Craniata</taxon>
        <taxon>Vertebrata</taxon>
        <taxon>Euteleostomi</taxon>
        <taxon>Actinopterygii</taxon>
        <taxon>Neopterygii</taxon>
        <taxon>Teleostei</taxon>
        <taxon>Neoteleostei</taxon>
        <taxon>Acanthomorphata</taxon>
        <taxon>Anabantaria</taxon>
        <taxon>Anabantiformes</taxon>
        <taxon>Anabantoidei</taxon>
        <taxon>Anabantidae</taxon>
        <taxon>Anabas</taxon>
    </lineage>
</organism>
<dbReference type="AlphaFoldDB" id="A0A7N6FLI3"/>
<sequence>MSTVRPKRNIIKKKYDISDGMPWCEERLVRKVLFLSLREFRDRHRATHKHSIKHTRVPKRTSKNTLLHAPRKAQKQLITNALQKPVFIRA</sequence>
<dbReference type="Ensembl" id="ENSATET00000049677.1">
    <property type="protein sequence ID" value="ENSATEP00000070237.1"/>
    <property type="gene ID" value="ENSATEG00000025304.1"/>
</dbReference>
<evidence type="ECO:0000313" key="3">
    <source>
        <dbReference type="Proteomes" id="UP000265040"/>
    </source>
</evidence>
<keyword evidence="3" id="KW-1185">Reference proteome</keyword>
<dbReference type="OrthoDB" id="8951118at2759"/>
<reference evidence="2" key="3">
    <citation type="submission" date="2025-09" db="UniProtKB">
        <authorList>
            <consortium name="Ensembl"/>
        </authorList>
    </citation>
    <scope>IDENTIFICATION</scope>
</reference>
<reference evidence="2" key="1">
    <citation type="submission" date="2021-04" db="EMBL/GenBank/DDBJ databases">
        <authorList>
            <consortium name="Wellcome Sanger Institute Data Sharing"/>
        </authorList>
    </citation>
    <scope>NUCLEOTIDE SEQUENCE [LARGE SCALE GENOMIC DNA]</scope>
</reference>
<reference evidence="2" key="2">
    <citation type="submission" date="2025-08" db="UniProtKB">
        <authorList>
            <consortium name="Ensembl"/>
        </authorList>
    </citation>
    <scope>IDENTIFICATION</scope>
</reference>
<dbReference type="GeneTree" id="ENSGT00980000198721"/>
<feature type="region of interest" description="Disordered" evidence="1">
    <location>
        <begin position="46"/>
        <end position="65"/>
    </location>
</feature>
<accession>A0A7N6FLI3</accession>
<evidence type="ECO:0000256" key="1">
    <source>
        <dbReference type="SAM" id="MobiDB-lite"/>
    </source>
</evidence>
<evidence type="ECO:0000313" key="2">
    <source>
        <dbReference type="Ensembl" id="ENSATEP00000070237.1"/>
    </source>
</evidence>